<dbReference type="GO" id="GO:0003700">
    <property type="term" value="F:DNA-binding transcription factor activity"/>
    <property type="evidence" value="ECO:0007669"/>
    <property type="project" value="InterPro"/>
</dbReference>
<evidence type="ECO:0000256" key="3">
    <source>
        <dbReference type="ARBA" id="ARBA00023163"/>
    </source>
</evidence>
<gene>
    <name evidence="5" type="ORF">C4N9_15720</name>
</gene>
<reference evidence="5 6" key="1">
    <citation type="submission" date="2018-05" db="EMBL/GenBank/DDBJ databases">
        <title>Pararhodobacter marina sp. nov., isolated from deep-sea water of the Indian Ocean.</title>
        <authorList>
            <person name="Lai Q.Sr."/>
            <person name="Liu X."/>
            <person name="Shao Z."/>
        </authorList>
    </citation>
    <scope>NUCLEOTIDE SEQUENCE [LARGE SCALE GENOMIC DNA]</scope>
    <source>
        <strain evidence="5 6">CIC4N-9</strain>
    </source>
</reference>
<dbReference type="InterPro" id="IPR036388">
    <property type="entry name" value="WH-like_DNA-bd_sf"/>
</dbReference>
<feature type="domain" description="HTH marR-type" evidence="4">
    <location>
        <begin position="13"/>
        <end position="146"/>
    </location>
</feature>
<dbReference type="InterPro" id="IPR000835">
    <property type="entry name" value="HTH_MarR-typ"/>
</dbReference>
<dbReference type="PANTHER" id="PTHR42756">
    <property type="entry name" value="TRANSCRIPTIONAL REGULATOR, MARR"/>
    <property type="match status" value="1"/>
</dbReference>
<evidence type="ECO:0000313" key="5">
    <source>
        <dbReference type="EMBL" id="PWE27494.1"/>
    </source>
</evidence>
<dbReference type="PRINTS" id="PR00598">
    <property type="entry name" value="HTHMARR"/>
</dbReference>
<dbReference type="Proteomes" id="UP000244940">
    <property type="component" value="Unassembled WGS sequence"/>
</dbReference>
<protein>
    <submittedName>
        <fullName evidence="5">MarR family transcriptional regulator</fullName>
    </submittedName>
</protein>
<keyword evidence="3" id="KW-0804">Transcription</keyword>
<dbReference type="SMART" id="SM00347">
    <property type="entry name" value="HTH_MARR"/>
    <property type="match status" value="1"/>
</dbReference>
<dbReference type="GO" id="GO:0003677">
    <property type="term" value="F:DNA binding"/>
    <property type="evidence" value="ECO:0007669"/>
    <property type="project" value="UniProtKB-KW"/>
</dbReference>
<evidence type="ECO:0000313" key="6">
    <source>
        <dbReference type="Proteomes" id="UP000244940"/>
    </source>
</evidence>
<sequence length="148" mass="15862">MSMPGFEQTTPYLKALPTRLLAIAGVRGSSISRAALAEHGSGQFEFSVMVTLAEYGAVSQAELCRRTGLDRKDVATVVLTLEQAGHVARTADAGDARRKIVSLTAEGQSRFSRLRQVADDSQDRALAMLSESERATLVALLQKILAAD</sequence>
<dbReference type="OrthoDB" id="8077146at2"/>
<keyword evidence="6" id="KW-1185">Reference proteome</keyword>
<dbReference type="SUPFAM" id="SSF46785">
    <property type="entry name" value="Winged helix' DNA-binding domain"/>
    <property type="match status" value="1"/>
</dbReference>
<keyword evidence="1" id="KW-0805">Transcription regulation</keyword>
<dbReference type="InterPro" id="IPR036390">
    <property type="entry name" value="WH_DNA-bd_sf"/>
</dbReference>
<dbReference type="Pfam" id="PF12802">
    <property type="entry name" value="MarR_2"/>
    <property type="match status" value="1"/>
</dbReference>
<accession>A0A2U2C6S9</accession>
<name>A0A2U2C6S9_9RHOB</name>
<dbReference type="Gene3D" id="1.10.10.10">
    <property type="entry name" value="Winged helix-like DNA-binding domain superfamily/Winged helix DNA-binding domain"/>
    <property type="match status" value="1"/>
</dbReference>
<evidence type="ECO:0000256" key="1">
    <source>
        <dbReference type="ARBA" id="ARBA00023015"/>
    </source>
</evidence>
<comment type="caution">
    <text evidence="5">The sequence shown here is derived from an EMBL/GenBank/DDBJ whole genome shotgun (WGS) entry which is preliminary data.</text>
</comment>
<proteinExistence type="predicted"/>
<dbReference type="PANTHER" id="PTHR42756:SF1">
    <property type="entry name" value="TRANSCRIPTIONAL REPRESSOR OF EMRAB OPERON"/>
    <property type="match status" value="1"/>
</dbReference>
<dbReference type="PROSITE" id="PS50995">
    <property type="entry name" value="HTH_MARR_2"/>
    <property type="match status" value="1"/>
</dbReference>
<organism evidence="5 6">
    <name type="scientific">Pararhodobacter marinus</name>
    <dbReference type="NCBI Taxonomy" id="2184063"/>
    <lineage>
        <taxon>Bacteria</taxon>
        <taxon>Pseudomonadati</taxon>
        <taxon>Pseudomonadota</taxon>
        <taxon>Alphaproteobacteria</taxon>
        <taxon>Rhodobacterales</taxon>
        <taxon>Paracoccaceae</taxon>
        <taxon>Pararhodobacter</taxon>
    </lineage>
</organism>
<dbReference type="EMBL" id="QEYD01000010">
    <property type="protein sequence ID" value="PWE27494.1"/>
    <property type="molecule type" value="Genomic_DNA"/>
</dbReference>
<evidence type="ECO:0000256" key="2">
    <source>
        <dbReference type="ARBA" id="ARBA00023125"/>
    </source>
</evidence>
<evidence type="ECO:0000259" key="4">
    <source>
        <dbReference type="PROSITE" id="PS50995"/>
    </source>
</evidence>
<dbReference type="AlphaFoldDB" id="A0A2U2C6S9"/>
<keyword evidence="2" id="KW-0238">DNA-binding</keyword>